<dbReference type="RefSeq" id="WP_137830312.1">
    <property type="nucleotide sequence ID" value="NZ_BPRE01000019.1"/>
</dbReference>
<protein>
    <recommendedName>
        <fullName evidence="3">Addiction module toxin RelE</fullName>
    </recommendedName>
</protein>
<reference evidence="1" key="2">
    <citation type="submission" date="2021-08" db="EMBL/GenBank/DDBJ databases">
        <authorList>
            <person name="Tani A."/>
            <person name="Ola A."/>
            <person name="Ogura Y."/>
            <person name="Katsura K."/>
            <person name="Hayashi T."/>
        </authorList>
    </citation>
    <scope>NUCLEOTIDE SEQUENCE</scope>
    <source>
        <strain evidence="1">DSM 14458</strain>
    </source>
</reference>
<dbReference type="Proteomes" id="UP001055093">
    <property type="component" value="Unassembled WGS sequence"/>
</dbReference>
<dbReference type="Pfam" id="PF06296">
    <property type="entry name" value="RelE"/>
    <property type="match status" value="1"/>
</dbReference>
<sequence length="121" mass="13675">MKIFTTSLFAKLVDKEGVSEADLMEAVDRAERGQIDGPIGKFLIKQRIARPGQGRAHGFRSILAYRAGDFAVFLYLFPKSARANLTVHERTAYQDYAETLTRHTDADFARLVAERGWRQIA</sequence>
<evidence type="ECO:0000313" key="2">
    <source>
        <dbReference type="Proteomes" id="UP001055093"/>
    </source>
</evidence>
<accession>A0ABQ4V499</accession>
<keyword evidence="2" id="KW-1185">Reference proteome</keyword>
<reference evidence="1" key="1">
    <citation type="journal article" date="2021" name="Front. Microbiol.">
        <title>Comprehensive Comparative Genomics and Phenotyping of Methylobacterium Species.</title>
        <authorList>
            <person name="Alessa O."/>
            <person name="Ogura Y."/>
            <person name="Fujitani Y."/>
            <person name="Takami H."/>
            <person name="Hayashi T."/>
            <person name="Sahin N."/>
            <person name="Tani A."/>
        </authorList>
    </citation>
    <scope>NUCLEOTIDE SEQUENCE</scope>
    <source>
        <strain evidence="1">DSM 14458</strain>
    </source>
</reference>
<dbReference type="InterPro" id="IPR009387">
    <property type="entry name" value="HigB-2"/>
</dbReference>
<proteinExistence type="predicted"/>
<name>A0ABQ4V499_9HYPH</name>
<evidence type="ECO:0000313" key="1">
    <source>
        <dbReference type="EMBL" id="GJE78002.1"/>
    </source>
</evidence>
<gene>
    <name evidence="1" type="ORF">BGCPKDLD_4612</name>
</gene>
<comment type="caution">
    <text evidence="1">The sequence shown here is derived from an EMBL/GenBank/DDBJ whole genome shotgun (WGS) entry which is preliminary data.</text>
</comment>
<evidence type="ECO:0008006" key="3">
    <source>
        <dbReference type="Google" id="ProtNLM"/>
    </source>
</evidence>
<organism evidence="1 2">
    <name type="scientific">Methylorubrum suomiense</name>
    <dbReference type="NCBI Taxonomy" id="144191"/>
    <lineage>
        <taxon>Bacteria</taxon>
        <taxon>Pseudomonadati</taxon>
        <taxon>Pseudomonadota</taxon>
        <taxon>Alphaproteobacteria</taxon>
        <taxon>Hyphomicrobiales</taxon>
        <taxon>Methylobacteriaceae</taxon>
        <taxon>Methylorubrum</taxon>
    </lineage>
</organism>
<dbReference type="EMBL" id="BPRE01000019">
    <property type="protein sequence ID" value="GJE78002.1"/>
    <property type="molecule type" value="Genomic_DNA"/>
</dbReference>